<accession>L1IHE2</accession>
<dbReference type="RefSeq" id="XP_005822492.1">
    <property type="nucleotide sequence ID" value="XM_005822435.1"/>
</dbReference>
<name>L1IHE2_GUITC</name>
<comment type="subcellular location">
    <subcellularLocation>
        <location evidence="1">Membrane</location>
        <topology evidence="1">Single-pass type II membrane protein</topology>
    </subcellularLocation>
</comment>
<evidence type="ECO:0000259" key="9">
    <source>
        <dbReference type="PROSITE" id="PS50020"/>
    </source>
</evidence>
<dbReference type="InterPro" id="IPR051292">
    <property type="entry name" value="Xyl/GlcA_transferase"/>
</dbReference>
<dbReference type="HOGENOM" id="CLU_241029_0_0_1"/>
<keyword evidence="12" id="KW-1185">Reference proteome</keyword>
<dbReference type="GO" id="GO:0042285">
    <property type="term" value="F:xylosyltransferase activity"/>
    <property type="evidence" value="ECO:0007669"/>
    <property type="project" value="TreeGrafter"/>
</dbReference>
<evidence type="ECO:0000313" key="11">
    <source>
        <dbReference type="EnsemblProtists" id="EKX35512"/>
    </source>
</evidence>
<gene>
    <name evidence="10" type="ORF">GUITHDRAFT_118323</name>
</gene>
<dbReference type="Pfam" id="PF13896">
    <property type="entry name" value="Glyco_transf_49"/>
    <property type="match status" value="1"/>
</dbReference>
<dbReference type="Gene3D" id="3.80.10.10">
    <property type="entry name" value="Ribonuclease Inhibitor"/>
    <property type="match status" value="1"/>
</dbReference>
<dbReference type="EnsemblProtists" id="EKX35512">
    <property type="protein sequence ID" value="EKX35512"/>
    <property type="gene ID" value="GUITHDRAFT_118323"/>
</dbReference>
<feature type="domain" description="WW" evidence="9">
    <location>
        <begin position="200"/>
        <end position="236"/>
    </location>
</feature>
<keyword evidence="4" id="KW-1133">Transmembrane helix</keyword>
<dbReference type="Proteomes" id="UP000011087">
    <property type="component" value="Unassembled WGS sequence"/>
</dbReference>
<reference evidence="11" key="3">
    <citation type="submission" date="2016-03" db="UniProtKB">
        <authorList>
            <consortium name="EnsemblProtists"/>
        </authorList>
    </citation>
    <scope>IDENTIFICATION</scope>
</reference>
<dbReference type="PaxDb" id="55529-EKX35512"/>
<dbReference type="GO" id="GO:0016020">
    <property type="term" value="C:membrane"/>
    <property type="evidence" value="ECO:0007669"/>
    <property type="project" value="UniProtKB-SubCell"/>
</dbReference>
<dbReference type="GO" id="GO:0035269">
    <property type="term" value="P:protein O-linked glycosylation via mannose"/>
    <property type="evidence" value="ECO:0007669"/>
    <property type="project" value="TreeGrafter"/>
</dbReference>
<reference evidence="10 12" key="1">
    <citation type="journal article" date="2012" name="Nature">
        <title>Algal genomes reveal evolutionary mosaicism and the fate of nucleomorphs.</title>
        <authorList>
            <consortium name="DOE Joint Genome Institute"/>
            <person name="Curtis B.A."/>
            <person name="Tanifuji G."/>
            <person name="Burki F."/>
            <person name="Gruber A."/>
            <person name="Irimia M."/>
            <person name="Maruyama S."/>
            <person name="Arias M.C."/>
            <person name="Ball S.G."/>
            <person name="Gile G.H."/>
            <person name="Hirakawa Y."/>
            <person name="Hopkins J.F."/>
            <person name="Kuo A."/>
            <person name="Rensing S.A."/>
            <person name="Schmutz J."/>
            <person name="Symeonidi A."/>
            <person name="Elias M."/>
            <person name="Eveleigh R.J."/>
            <person name="Herman E.K."/>
            <person name="Klute M.J."/>
            <person name="Nakayama T."/>
            <person name="Obornik M."/>
            <person name="Reyes-Prieto A."/>
            <person name="Armbrust E.V."/>
            <person name="Aves S.J."/>
            <person name="Beiko R.G."/>
            <person name="Coutinho P."/>
            <person name="Dacks J.B."/>
            <person name="Durnford D.G."/>
            <person name="Fast N.M."/>
            <person name="Green B.R."/>
            <person name="Grisdale C.J."/>
            <person name="Hempel F."/>
            <person name="Henrissat B."/>
            <person name="Hoppner M.P."/>
            <person name="Ishida K."/>
            <person name="Kim E."/>
            <person name="Koreny L."/>
            <person name="Kroth P.G."/>
            <person name="Liu Y."/>
            <person name="Malik S.B."/>
            <person name="Maier U.G."/>
            <person name="McRose D."/>
            <person name="Mock T."/>
            <person name="Neilson J.A."/>
            <person name="Onodera N.T."/>
            <person name="Poole A.M."/>
            <person name="Pritham E.J."/>
            <person name="Richards T.A."/>
            <person name="Rocap G."/>
            <person name="Roy S.W."/>
            <person name="Sarai C."/>
            <person name="Schaack S."/>
            <person name="Shirato S."/>
            <person name="Slamovits C.H."/>
            <person name="Spencer D.F."/>
            <person name="Suzuki S."/>
            <person name="Worden A.Z."/>
            <person name="Zauner S."/>
            <person name="Barry K."/>
            <person name="Bell C."/>
            <person name="Bharti A.K."/>
            <person name="Crow J.A."/>
            <person name="Grimwood J."/>
            <person name="Kramer R."/>
            <person name="Lindquist E."/>
            <person name="Lucas S."/>
            <person name="Salamov A."/>
            <person name="McFadden G.I."/>
            <person name="Lane C.E."/>
            <person name="Keeling P.J."/>
            <person name="Gray M.W."/>
            <person name="Grigoriev I.V."/>
            <person name="Archibald J.M."/>
        </authorList>
    </citation>
    <scope>NUCLEOTIDE SEQUENCE</scope>
    <source>
        <strain evidence="10 12">CCMP2712</strain>
    </source>
</reference>
<dbReference type="PROSITE" id="PS50020">
    <property type="entry name" value="WW_DOMAIN_2"/>
    <property type="match status" value="2"/>
</dbReference>
<feature type="compositionally biased region" description="Acidic residues" evidence="7">
    <location>
        <begin position="1291"/>
        <end position="1305"/>
    </location>
</feature>
<evidence type="ECO:0000256" key="1">
    <source>
        <dbReference type="ARBA" id="ARBA00004606"/>
    </source>
</evidence>
<dbReference type="SUPFAM" id="SSF49562">
    <property type="entry name" value="C2 domain (Calcium/lipid-binding domain, CaLB)"/>
    <property type="match status" value="1"/>
</dbReference>
<dbReference type="InterPro" id="IPR036020">
    <property type="entry name" value="WW_dom_sf"/>
</dbReference>
<evidence type="ECO:0000256" key="4">
    <source>
        <dbReference type="ARBA" id="ARBA00022989"/>
    </source>
</evidence>
<dbReference type="Pfam" id="PF00168">
    <property type="entry name" value="C2"/>
    <property type="match status" value="1"/>
</dbReference>
<feature type="region of interest" description="Disordered" evidence="7">
    <location>
        <begin position="1283"/>
        <end position="1320"/>
    </location>
</feature>
<keyword evidence="3" id="KW-0735">Signal-anchor</keyword>
<evidence type="ECO:0000256" key="3">
    <source>
        <dbReference type="ARBA" id="ARBA00022968"/>
    </source>
</evidence>
<dbReference type="InterPro" id="IPR032675">
    <property type="entry name" value="LRR_dom_sf"/>
</dbReference>
<dbReference type="SMART" id="SM00456">
    <property type="entry name" value="WW"/>
    <property type="match status" value="2"/>
</dbReference>
<keyword evidence="5" id="KW-0472">Membrane</keyword>
<dbReference type="InterPro" id="IPR000008">
    <property type="entry name" value="C2_dom"/>
</dbReference>
<dbReference type="Gene3D" id="2.20.70.10">
    <property type="match status" value="1"/>
</dbReference>
<evidence type="ECO:0000256" key="7">
    <source>
        <dbReference type="SAM" id="MobiDB-lite"/>
    </source>
</evidence>
<keyword evidence="6" id="KW-0325">Glycoprotein</keyword>
<dbReference type="GeneID" id="17292225"/>
<evidence type="ECO:0000313" key="10">
    <source>
        <dbReference type="EMBL" id="EKX35512.1"/>
    </source>
</evidence>
<dbReference type="eggNOG" id="KOG3765">
    <property type="taxonomic scope" value="Eukaryota"/>
</dbReference>
<dbReference type="Gene3D" id="2.60.40.150">
    <property type="entry name" value="C2 domain"/>
    <property type="match status" value="1"/>
</dbReference>
<dbReference type="Pfam" id="PF13516">
    <property type="entry name" value="LRR_6"/>
    <property type="match status" value="1"/>
</dbReference>
<evidence type="ECO:0008006" key="13">
    <source>
        <dbReference type="Google" id="ProtNLM"/>
    </source>
</evidence>
<dbReference type="OrthoDB" id="411524at2759"/>
<dbReference type="InterPro" id="IPR001611">
    <property type="entry name" value="Leu-rich_rpt"/>
</dbReference>
<dbReference type="GO" id="GO:0015020">
    <property type="term" value="F:glucuronosyltransferase activity"/>
    <property type="evidence" value="ECO:0007669"/>
    <property type="project" value="TreeGrafter"/>
</dbReference>
<evidence type="ECO:0000256" key="2">
    <source>
        <dbReference type="ARBA" id="ARBA00022692"/>
    </source>
</evidence>
<proteinExistence type="predicted"/>
<dbReference type="CDD" id="cd00030">
    <property type="entry name" value="C2"/>
    <property type="match status" value="1"/>
</dbReference>
<dbReference type="EMBL" id="JH993089">
    <property type="protein sequence ID" value="EKX35512.1"/>
    <property type="molecule type" value="Genomic_DNA"/>
</dbReference>
<evidence type="ECO:0000256" key="6">
    <source>
        <dbReference type="ARBA" id="ARBA00023180"/>
    </source>
</evidence>
<organism evidence="10">
    <name type="scientific">Guillardia theta (strain CCMP2712)</name>
    <name type="common">Cryptophyte</name>
    <dbReference type="NCBI Taxonomy" id="905079"/>
    <lineage>
        <taxon>Eukaryota</taxon>
        <taxon>Cryptophyceae</taxon>
        <taxon>Pyrenomonadales</taxon>
        <taxon>Geminigeraceae</taxon>
        <taxon>Guillardia</taxon>
    </lineage>
</organism>
<feature type="domain" description="C2" evidence="8">
    <location>
        <begin position="413"/>
        <end position="544"/>
    </location>
</feature>
<dbReference type="PROSITE" id="PS50004">
    <property type="entry name" value="C2"/>
    <property type="match status" value="1"/>
</dbReference>
<dbReference type="PANTHER" id="PTHR12270">
    <property type="entry name" value="GLYCOSYLTRANSFERASE-RELATED"/>
    <property type="match status" value="1"/>
</dbReference>
<sequence>MPVYFCGACGHACQDHFRFCGQCGAPLPLPAPAGHRQGGTTNDTHAEQDVLRYKPQFLDWQDKTVTFELREIQLFFAPKTKASYRCQQEKERSICVSSYGRIGIVKKAKMNGDSLACTYSASDHVANIRKAQLSGQTLSMTLNGRDWTITFSSAGEAQKAASAILTVAMMLFQGPPPFELSGSEVKDRFVRPADDIIISSNLPPGWKVCYFNEGPRKYTYYMDLRNLQTTWQLPADVVEMVSLSTKKRYPRFLADRGFFVSFAMWSIYYEVQSSLDLDPDFIYRGSFPVNDVFSSTSGMEPYWCRPGAVNAHDGQTSTVLNLTFFTSKACNLTSDGTISESFLDRVWLPAMLNALRPNKFFTGVIMDDGKADPKAEPMQWPWRTEDTFIPNSFGKFLQMLKMSTKKFAELRLSRGSLKCVFPEQKNPLTHRLEMKIVSGRHMPKKDLFGKIDTFVDCSLSGVQTSPEKLSTRYIPSEYNPDWHHAENFGAIPRFTFFTSSNKSVRAENVVWDHNTVKYNDLVGNMPFDIPSDKLMHENWYPVFDPKSQKKIVGNDKQESLILVQTEWSDFHSASSLFSATGGGGAGQLAVLDLSGCTELTPQVLSSTLQGVGKLKELVLGSMAPACGPVIVESLIKSMWRSGYAVPQAWRPGTEFTLGQKSAYLTGKFVVVKGLGHGWEMKQTPDGKQYFINHIRKGTQWEAPGNGFVFGQVAGVKDAESWVIDVEGLTRVVPLKEIGMIAPELRPWASSLRVLDVSDLRVNVEHLQSLAETIVLMPNLATIKQRNVDPSFLLNAMRSCREIGGTLPPLQQIDLSQLNTGAVYDWSALVPALLAVRETLNTPGAEIMLSGLFSSCDVGQQMKIFGDLMSILDLTSLSTSVIEVPPAAGAQTAVLSGIIESSRFCGILDCSDKSLRIVTATIQGMKRNCFISGLILRRIEKLPNMMYPLGDTMLSKEMVEMLQQNQTMKSLDMAENSMLRVDFPPGATLDTVPNSHLCTRILARNSWPSGSEMTNVAGILNGLGQNRSITALDVRLCDLSDVGGTALGQAMRSNRTVTSLKFDVNGLSIEGIKGFKGCLYGNKKLVDVPPPYVDIMCLLGPQEQIIQSSLREVQEAKVKIKIACRGGRVKPWLGNPALKAKSLEELRAAKRREGAARRYMKKVRETVKDVWGRIDGNKQLQQEKMMVKEQKRYDQVMRQEAKKQKFLSLRYNKMKNVQYKRYRSGGYGRYRRDRYYHDNYYYNDHYHHDYDRYDDDYDFDDDGNAMMAADMNEQDLAEEAALDADGGKEQDGEQEQDDANDLEDVEGYGGSGPRDLWDGGEDRSRNMKIMRAMKASVEELNLELGKQDHLLQSEIDAALGCSVLKYQTLQAWLSSSVDPQASGVVLVTQASLDRLPRLEAQLLAWRGAASVALYVPWSDQRQETEDRLNSIRDMYGRLLDAGVGGVVVSILFGNSPSEHEYNNLYPINALRNLALNTSKFCAAELVLLVDVDFLPSKALVDKCQDEEYLAAMRQASAIGSMFSSTEPYEVEYQSNYEPYVIMNVKTVPKYDERFRGYGMNKISHLYEVSRTHRLVVLPQVFIAAYEHAKSTSWERTFGEKRDPAHAVRIAVLWGRFRQEKDSEYSDKVDRLAPAVLSWPSKRSDPTAAVQTSHALVVSFARRRKPLRMFERSRSKLQELLASRCPRRHPTLLSAEAF</sequence>
<dbReference type="CDD" id="cd00201">
    <property type="entry name" value="WW"/>
    <property type="match status" value="2"/>
</dbReference>
<dbReference type="PANTHER" id="PTHR12270:SF52">
    <property type="entry name" value="GLYCOSYLTRANSFERASE-LIKE PROTEIN GNT13-RELATED"/>
    <property type="match status" value="1"/>
</dbReference>
<dbReference type="Pfam" id="PF00397">
    <property type="entry name" value="WW"/>
    <property type="match status" value="1"/>
</dbReference>
<dbReference type="InterPro" id="IPR035892">
    <property type="entry name" value="C2_domain_sf"/>
</dbReference>
<reference evidence="12" key="2">
    <citation type="submission" date="2012-11" db="EMBL/GenBank/DDBJ databases">
        <authorList>
            <person name="Kuo A."/>
            <person name="Curtis B.A."/>
            <person name="Tanifuji G."/>
            <person name="Burki F."/>
            <person name="Gruber A."/>
            <person name="Irimia M."/>
            <person name="Maruyama S."/>
            <person name="Arias M.C."/>
            <person name="Ball S.G."/>
            <person name="Gile G.H."/>
            <person name="Hirakawa Y."/>
            <person name="Hopkins J.F."/>
            <person name="Rensing S.A."/>
            <person name="Schmutz J."/>
            <person name="Symeonidi A."/>
            <person name="Elias M."/>
            <person name="Eveleigh R.J."/>
            <person name="Herman E.K."/>
            <person name="Klute M.J."/>
            <person name="Nakayama T."/>
            <person name="Obornik M."/>
            <person name="Reyes-Prieto A."/>
            <person name="Armbrust E.V."/>
            <person name="Aves S.J."/>
            <person name="Beiko R.G."/>
            <person name="Coutinho P."/>
            <person name="Dacks J.B."/>
            <person name="Durnford D.G."/>
            <person name="Fast N.M."/>
            <person name="Green B.R."/>
            <person name="Grisdale C."/>
            <person name="Hempe F."/>
            <person name="Henrissat B."/>
            <person name="Hoppner M.P."/>
            <person name="Ishida K.-I."/>
            <person name="Kim E."/>
            <person name="Koreny L."/>
            <person name="Kroth P.G."/>
            <person name="Liu Y."/>
            <person name="Malik S.-B."/>
            <person name="Maier U.G."/>
            <person name="McRose D."/>
            <person name="Mock T."/>
            <person name="Neilson J.A."/>
            <person name="Onodera N.T."/>
            <person name="Poole A.M."/>
            <person name="Pritham E.J."/>
            <person name="Richards T.A."/>
            <person name="Rocap G."/>
            <person name="Roy S.W."/>
            <person name="Sarai C."/>
            <person name="Schaack S."/>
            <person name="Shirato S."/>
            <person name="Slamovits C.H."/>
            <person name="Spencer D.F."/>
            <person name="Suzuki S."/>
            <person name="Worden A.Z."/>
            <person name="Zauner S."/>
            <person name="Barry K."/>
            <person name="Bell C."/>
            <person name="Bharti A.K."/>
            <person name="Crow J.A."/>
            <person name="Grimwood J."/>
            <person name="Kramer R."/>
            <person name="Lindquist E."/>
            <person name="Lucas S."/>
            <person name="Salamov A."/>
            <person name="McFadden G.I."/>
            <person name="Lane C.E."/>
            <person name="Keeling P.J."/>
            <person name="Gray M.W."/>
            <person name="Grigoriev I.V."/>
            <person name="Archibald J.M."/>
        </authorList>
    </citation>
    <scope>NUCLEOTIDE SEQUENCE</scope>
    <source>
        <strain evidence="12">CCMP2712</strain>
    </source>
</reference>
<evidence type="ECO:0000259" key="8">
    <source>
        <dbReference type="PROSITE" id="PS50004"/>
    </source>
</evidence>
<keyword evidence="2" id="KW-0812">Transmembrane</keyword>
<dbReference type="SUPFAM" id="SSF52047">
    <property type="entry name" value="RNI-like"/>
    <property type="match status" value="1"/>
</dbReference>
<evidence type="ECO:0000256" key="5">
    <source>
        <dbReference type="ARBA" id="ARBA00023136"/>
    </source>
</evidence>
<evidence type="ECO:0000313" key="12">
    <source>
        <dbReference type="Proteomes" id="UP000011087"/>
    </source>
</evidence>
<dbReference type="SUPFAM" id="SSF51045">
    <property type="entry name" value="WW domain"/>
    <property type="match status" value="2"/>
</dbReference>
<dbReference type="KEGG" id="gtt:GUITHDRAFT_118323"/>
<feature type="domain" description="WW" evidence="9">
    <location>
        <begin position="672"/>
        <end position="705"/>
    </location>
</feature>
<protein>
    <recommendedName>
        <fullName evidence="13">WW domain-containing protein</fullName>
    </recommendedName>
</protein>
<dbReference type="InterPro" id="IPR001202">
    <property type="entry name" value="WW_dom"/>
</dbReference>